<feature type="region of interest" description="Disordered" evidence="10">
    <location>
        <begin position="954"/>
        <end position="999"/>
    </location>
</feature>
<evidence type="ECO:0000256" key="3">
    <source>
        <dbReference type="ARBA" id="ARBA00022491"/>
    </source>
</evidence>
<dbReference type="GO" id="GO:0003677">
    <property type="term" value="F:DNA binding"/>
    <property type="evidence" value="ECO:0007669"/>
    <property type="project" value="InterPro"/>
</dbReference>
<feature type="compositionally biased region" description="Polar residues" evidence="10">
    <location>
        <begin position="1359"/>
        <end position="1370"/>
    </location>
</feature>
<feature type="compositionally biased region" description="Low complexity" evidence="10">
    <location>
        <begin position="664"/>
        <end position="681"/>
    </location>
</feature>
<name>A0A9J7ZYJ2_CYPCA</name>
<dbReference type="Pfam" id="PF05066">
    <property type="entry name" value="HARE-HTH"/>
    <property type="match status" value="1"/>
</dbReference>
<feature type="compositionally biased region" description="Polar residues" evidence="10">
    <location>
        <begin position="1286"/>
        <end position="1296"/>
    </location>
</feature>
<dbReference type="GO" id="GO:0035517">
    <property type="term" value="C:PR-DUB complex"/>
    <property type="evidence" value="ECO:0007669"/>
    <property type="project" value="TreeGrafter"/>
</dbReference>
<dbReference type="PANTHER" id="PTHR13578:SF19">
    <property type="entry name" value="POLYCOMB GROUP PROTEIN ASXL1"/>
    <property type="match status" value="1"/>
</dbReference>
<evidence type="ECO:0000313" key="13">
    <source>
        <dbReference type="Ensembl" id="ENSCCRP00000136658.1"/>
    </source>
</evidence>
<dbReference type="Pfam" id="PF13922">
    <property type="entry name" value="PHD_3"/>
    <property type="match status" value="1"/>
</dbReference>
<feature type="region of interest" description="Disordered" evidence="10">
    <location>
        <begin position="429"/>
        <end position="863"/>
    </location>
</feature>
<feature type="compositionally biased region" description="Polar residues" evidence="10">
    <location>
        <begin position="782"/>
        <end position="798"/>
    </location>
</feature>
<dbReference type="GeneTree" id="ENSGT00520000055578"/>
<keyword evidence="6" id="KW-0862">Zinc</keyword>
<reference evidence="13" key="1">
    <citation type="submission" date="2025-08" db="UniProtKB">
        <authorList>
            <consortium name="Ensembl"/>
        </authorList>
    </citation>
    <scope>IDENTIFICATION</scope>
</reference>
<feature type="compositionally biased region" description="Polar residues" evidence="10">
    <location>
        <begin position="139"/>
        <end position="161"/>
    </location>
</feature>
<dbReference type="GO" id="GO:0009887">
    <property type="term" value="P:animal organ morphogenesis"/>
    <property type="evidence" value="ECO:0007669"/>
    <property type="project" value="TreeGrafter"/>
</dbReference>
<feature type="compositionally biased region" description="Basic residues" evidence="10">
    <location>
        <begin position="345"/>
        <end position="375"/>
    </location>
</feature>
<organism evidence="13 14">
    <name type="scientific">Cyprinus carpio carpio</name>
    <dbReference type="NCBI Taxonomy" id="630221"/>
    <lineage>
        <taxon>Eukaryota</taxon>
        <taxon>Metazoa</taxon>
        <taxon>Chordata</taxon>
        <taxon>Craniata</taxon>
        <taxon>Vertebrata</taxon>
        <taxon>Euteleostomi</taxon>
        <taxon>Actinopterygii</taxon>
        <taxon>Neopterygii</taxon>
        <taxon>Teleostei</taxon>
        <taxon>Ostariophysi</taxon>
        <taxon>Cypriniformes</taxon>
        <taxon>Cyprinidae</taxon>
        <taxon>Cyprininae</taxon>
        <taxon>Cyprinus</taxon>
    </lineage>
</organism>
<dbReference type="GO" id="GO:0042975">
    <property type="term" value="F:peroxisome proliferator activated receptor binding"/>
    <property type="evidence" value="ECO:0007669"/>
    <property type="project" value="TreeGrafter"/>
</dbReference>
<dbReference type="Ensembl" id="ENSCCRT00000196678.1">
    <property type="protein sequence ID" value="ENSCCRP00000136658.1"/>
    <property type="gene ID" value="ENSCCRG00000053420.1"/>
</dbReference>
<feature type="region of interest" description="Disordered" evidence="10">
    <location>
        <begin position="1207"/>
        <end position="1307"/>
    </location>
</feature>
<evidence type="ECO:0000256" key="7">
    <source>
        <dbReference type="ARBA" id="ARBA00023015"/>
    </source>
</evidence>
<comment type="similarity">
    <text evidence="2">Belongs to the Asx family.</text>
</comment>
<evidence type="ECO:0000259" key="12">
    <source>
        <dbReference type="PROSITE" id="PS51916"/>
    </source>
</evidence>
<feature type="compositionally biased region" description="Basic and acidic residues" evidence="10">
    <location>
        <begin position="581"/>
        <end position="592"/>
    </location>
</feature>
<feature type="compositionally biased region" description="Low complexity" evidence="10">
    <location>
        <begin position="755"/>
        <end position="773"/>
    </location>
</feature>
<dbReference type="Pfam" id="PF13919">
    <property type="entry name" value="ASXH"/>
    <property type="match status" value="1"/>
</dbReference>
<dbReference type="GO" id="GO:0045944">
    <property type="term" value="P:positive regulation of transcription by RNA polymerase II"/>
    <property type="evidence" value="ECO:0007669"/>
    <property type="project" value="TreeGrafter"/>
</dbReference>
<feature type="compositionally biased region" description="Low complexity" evidence="10">
    <location>
        <begin position="104"/>
        <end position="113"/>
    </location>
</feature>
<dbReference type="PROSITE" id="PS51916">
    <property type="entry name" value="DEUBAD"/>
    <property type="match status" value="1"/>
</dbReference>
<keyword evidence="3" id="KW-0678">Repressor</keyword>
<proteinExistence type="inferred from homology"/>
<evidence type="ECO:0000256" key="2">
    <source>
        <dbReference type="ARBA" id="ARBA00006391"/>
    </source>
</evidence>
<feature type="compositionally biased region" description="Low complexity" evidence="10">
    <location>
        <begin position="472"/>
        <end position="524"/>
    </location>
</feature>
<dbReference type="InterPro" id="IPR028020">
    <property type="entry name" value="ASX_DEUBAD_dom"/>
</dbReference>
<sequence length="1627" mass="173076">MLKCASPFNHILYTSNFVLENFSDAPMTPKQILHVIQTKGLKEMSGTAPLACLVTMLHSQVRGDRVKNSIFFKLPGRMSLFTLKKNALQWTKSPTANESGDGTGTPTASTTSTVEGAEQESCDSTETAAASGENDASVDETSSSASCSTEPQTRLSRSSQGRQRKKAVMMPRVVLTPLKVNGEHVPSGPMKRNRGGVEVDFETPGSILVNTNIRALINTRTFAAFPPHSQQQLLQLLPEVDRQVGPDGLARLSSSALNNEFFTHASQSWKERLAEGEFTHEMQVRFRQEMEKEKKVEAWKEKFFEEYHGQRSGLTREEALKLTMSDTGDVASAVLESDSATVATPKRRSVGRRRREGRIRRRSRADLRRRARRTLCKTTTVAVPPAETTESTATPDVEPSVASPVPEATAVQGEVVLQTDLGLEAPEENLPAEAVPSPAPVPTPPPASTSSTCDEPAASTHLLPEVPEPAVASTSSPSSSSSSTSSSSSSSSPSSSPSSASERQTFAASSDSSSSSSSSMAAVATDPLDDVASVITTGTAGTGTSSRESSPAASPATSSPAIQLKEQKRRPDESQAFTSFPEKRARLDERQSFRNTVDCVHSEKPQPTTEEPKVPPIRIQLSRIKPPWVKGPPTYQICPRIVSPSEGSRRSGTGARTLADIKARAQQARAQREAAAAVAASGDGGGPGGSGPGGGTGIPDRSSGRRSREHPGPVEPGGGGRRGERVDLEEQESPASSYSSGAQLQLSSVDSTDRPQTSTPPTEPSPSSVSSNPSLPPSESPKTLTLSSPATDSPASQDQVEEICGVEEVTACPSDKASEQTLDTPVPTPSEPESFCSHQEGRGEEAESSESRTTTPVCTSASNDAISLMPTSIPDSLPRFGAQGVDVIRTLAASSQSWESEKNGGEHQPGTTGVIQHGSDLKMPKETLVTARNGWVESSEEHSMREEMLHLHRNGGSDADGKYESASLPCLPSNAGEEDTGAHSDSTETASDFENETQEDETLDWHETQMNSNGMQAQNTKSQNQPVIQTSSRLTSVLNPPQHQQPVIQAHISNPNHTQTVIQPRFPNGVPNQPIIHPHKQHQIHSHAINHAQDQIATAPSQAQVQAYQTQAERDQSRNLRLNDNGNGLKLFVSTDDDTKPLGRAPGEDFALKNSAVPPVARRVQGSSRPVSSVEANNPLVTQLLQGSLPLEKVLPQPHLVSKLEINRFPGNPASNSTSRQPPRNLGPRFRGPSESGGPIETGGSDFQHKVPSTRVSPGPGRNFGSSPPGSTPSRMACLFEEASPRSANVQFTSQQPGGAVPPGAVPVITSLPSNSSARISMDVNSQNAPVYESAVIKEHPGPLPPRGETPERPAGFQQHPNNLSQSVCRTTPDAPSPPHGDFCPSEVVPTVKINWRPSKPQPPQHQKYQQQLSPVATVKNEVSSRPSCQQALTKNLPAPNSGNTSVVITKKEPLDNFHGGGGAMEGLLNMEMSLVRMAKKEQVKNPYARQADTSASPVSSSPSSLASSLPYQLYGKLPKLQQSGGNGGSSSSFSYTANVSVVDGNGFSRSLADGVLQLRPRVSVSNSGGQNATLSIQAFAESAAEEVALKCSCRLKAMIMCQGCGAFCHDDCIGPSKLCVSCLVVR</sequence>
<keyword evidence="5" id="KW-0863">Zinc-finger</keyword>
<evidence type="ECO:0000256" key="9">
    <source>
        <dbReference type="ARBA" id="ARBA00023242"/>
    </source>
</evidence>
<evidence type="ECO:0000256" key="8">
    <source>
        <dbReference type="ARBA" id="ARBA00023163"/>
    </source>
</evidence>
<feature type="compositionally biased region" description="Polar residues" evidence="10">
    <location>
        <begin position="1213"/>
        <end position="1222"/>
    </location>
</feature>
<feature type="compositionally biased region" description="Polar residues" evidence="10">
    <location>
        <begin position="733"/>
        <end position="750"/>
    </location>
</feature>
<feature type="compositionally biased region" description="Polar residues" evidence="10">
    <location>
        <begin position="1264"/>
        <end position="1274"/>
    </location>
</feature>
<feature type="region of interest" description="Disordered" evidence="10">
    <location>
        <begin position="1486"/>
        <end position="1506"/>
    </location>
</feature>
<keyword evidence="8" id="KW-0804">Transcription</keyword>
<evidence type="ECO:0000256" key="6">
    <source>
        <dbReference type="ARBA" id="ARBA00022833"/>
    </source>
</evidence>
<feature type="domain" description="HTH HARE-type" evidence="11">
    <location>
        <begin position="9"/>
        <end position="86"/>
    </location>
</feature>
<dbReference type="PROSITE" id="PS51913">
    <property type="entry name" value="HTH_HARE"/>
    <property type="match status" value="1"/>
</dbReference>
<feature type="compositionally biased region" description="Low complexity" evidence="10">
    <location>
        <begin position="378"/>
        <end position="395"/>
    </location>
</feature>
<dbReference type="InterPro" id="IPR026905">
    <property type="entry name" value="ASX-like_PHD"/>
</dbReference>
<keyword evidence="4" id="KW-0479">Metal-binding</keyword>
<feature type="region of interest" description="Disordered" evidence="10">
    <location>
        <begin position="339"/>
        <end position="407"/>
    </location>
</feature>
<evidence type="ECO:0000313" key="14">
    <source>
        <dbReference type="Proteomes" id="UP001108240"/>
    </source>
</evidence>
<protein>
    <submittedName>
        <fullName evidence="13">ASXL transcriptional regulator 1</fullName>
    </submittedName>
</protein>
<evidence type="ECO:0000256" key="1">
    <source>
        <dbReference type="ARBA" id="ARBA00004123"/>
    </source>
</evidence>
<keyword evidence="14" id="KW-1185">Reference proteome</keyword>
<feature type="region of interest" description="Disordered" evidence="10">
    <location>
        <begin position="1338"/>
        <end position="1380"/>
    </location>
</feature>
<dbReference type="PANTHER" id="PTHR13578">
    <property type="entry name" value="ADDITIONAL SEX COMBS LIKE PROTEIN ASXL"/>
    <property type="match status" value="1"/>
</dbReference>
<dbReference type="GO" id="GO:0008270">
    <property type="term" value="F:zinc ion binding"/>
    <property type="evidence" value="ECO:0007669"/>
    <property type="project" value="UniProtKB-KW"/>
</dbReference>
<evidence type="ECO:0000256" key="5">
    <source>
        <dbReference type="ARBA" id="ARBA00022771"/>
    </source>
</evidence>
<evidence type="ECO:0000256" key="4">
    <source>
        <dbReference type="ARBA" id="ARBA00022723"/>
    </source>
</evidence>
<dbReference type="InterPro" id="IPR044867">
    <property type="entry name" value="DEUBAD_dom"/>
</dbReference>
<accession>A0A9J7ZYJ2</accession>
<feature type="region of interest" description="Disordered" evidence="10">
    <location>
        <begin position="895"/>
        <end position="925"/>
    </location>
</feature>
<feature type="domain" description="DEUBAD" evidence="12">
    <location>
        <begin position="204"/>
        <end position="313"/>
    </location>
</feature>
<comment type="subcellular location">
    <subcellularLocation>
        <location evidence="1">Nucleus</location>
    </subcellularLocation>
</comment>
<feature type="compositionally biased region" description="Low complexity" evidence="10">
    <location>
        <begin position="1495"/>
        <end position="1506"/>
    </location>
</feature>
<keyword evidence="7" id="KW-0805">Transcription regulation</keyword>
<keyword evidence="9" id="KW-0539">Nucleus</keyword>
<feature type="compositionally biased region" description="Low complexity" evidence="10">
    <location>
        <begin position="1297"/>
        <end position="1307"/>
    </location>
</feature>
<evidence type="ECO:0000259" key="11">
    <source>
        <dbReference type="PROSITE" id="PS51913"/>
    </source>
</evidence>
<reference evidence="13" key="2">
    <citation type="submission" date="2025-09" db="UniProtKB">
        <authorList>
            <consortium name="Ensembl"/>
        </authorList>
    </citation>
    <scope>IDENTIFICATION</scope>
</reference>
<dbReference type="Proteomes" id="UP001108240">
    <property type="component" value="Unplaced"/>
</dbReference>
<feature type="compositionally biased region" description="Low complexity" evidence="10">
    <location>
        <begin position="533"/>
        <end position="561"/>
    </location>
</feature>
<evidence type="ECO:0000256" key="10">
    <source>
        <dbReference type="SAM" id="MobiDB-lite"/>
    </source>
</evidence>
<feature type="compositionally biased region" description="Pro residues" evidence="10">
    <location>
        <begin position="437"/>
        <end position="447"/>
    </location>
</feature>
<dbReference type="InterPro" id="IPR024811">
    <property type="entry name" value="ASX/ASX-like"/>
</dbReference>
<feature type="region of interest" description="Disordered" evidence="10">
    <location>
        <begin position="92"/>
        <end position="169"/>
    </location>
</feature>
<dbReference type="InterPro" id="IPR007759">
    <property type="entry name" value="Asxl_HARE-HTH"/>
</dbReference>
<feature type="compositionally biased region" description="Gly residues" evidence="10">
    <location>
        <begin position="682"/>
        <end position="697"/>
    </location>
</feature>
<dbReference type="GO" id="GO:0003682">
    <property type="term" value="F:chromatin binding"/>
    <property type="evidence" value="ECO:0007669"/>
    <property type="project" value="TreeGrafter"/>
</dbReference>